<dbReference type="SMART" id="SM00342">
    <property type="entry name" value="HTH_ARAC"/>
    <property type="match status" value="1"/>
</dbReference>
<evidence type="ECO:0000313" key="5">
    <source>
        <dbReference type="EMBL" id="ADU38244.1"/>
    </source>
</evidence>
<dbReference type="HOGENOM" id="CLU_000445_88_3_4"/>
<accession>E6V609</accession>
<evidence type="ECO:0000256" key="1">
    <source>
        <dbReference type="ARBA" id="ARBA00023015"/>
    </source>
</evidence>
<keyword evidence="3" id="KW-0804">Transcription</keyword>
<dbReference type="PROSITE" id="PS01124">
    <property type="entry name" value="HTH_ARAC_FAMILY_2"/>
    <property type="match status" value="1"/>
</dbReference>
<sequence length="323" mass="36693">MSKYNNARKPELEHELMRDPRLGFEPAGGSSVRCLQHGVPWPFDCWHYHDEYELQIINRSSGDAYVGNHIGRFEPGYVALVGGRLPHTWISHDVPPEGIADRSMVIHFRDEPLRKASGLFPELEAVLPMLDRARLGIEFFGISARMRERFARVQAQEGMARLSEFIGVLHELANWEDWRQISSAAGPLDDDPSANTRMRRVLDYLDAHLTEELSLPAVCAVANMAESSFSRYFHRHMGSTFTDFVTRLRITKACEMLQTSDRLVSDICYEVGFANLANFNRRFLHLKGMTPSAYRQQAQDRFGLRTAQNTPLAATTTTTTTTT</sequence>
<organism evidence="5 6">
    <name type="scientific">Variovorax paradoxus (strain EPS)</name>
    <dbReference type="NCBI Taxonomy" id="595537"/>
    <lineage>
        <taxon>Bacteria</taxon>
        <taxon>Pseudomonadati</taxon>
        <taxon>Pseudomonadota</taxon>
        <taxon>Betaproteobacteria</taxon>
        <taxon>Burkholderiales</taxon>
        <taxon>Comamonadaceae</taxon>
        <taxon>Variovorax</taxon>
    </lineage>
</organism>
<dbReference type="InterPro" id="IPR018062">
    <property type="entry name" value="HTH_AraC-typ_CS"/>
</dbReference>
<keyword evidence="2" id="KW-0238">DNA-binding</keyword>
<dbReference type="PANTHER" id="PTHR43280">
    <property type="entry name" value="ARAC-FAMILY TRANSCRIPTIONAL REGULATOR"/>
    <property type="match status" value="1"/>
</dbReference>
<dbReference type="GO" id="GO:0003700">
    <property type="term" value="F:DNA-binding transcription factor activity"/>
    <property type="evidence" value="ECO:0007669"/>
    <property type="project" value="InterPro"/>
</dbReference>
<dbReference type="eggNOG" id="COG2207">
    <property type="taxonomic scope" value="Bacteria"/>
</dbReference>
<evidence type="ECO:0000313" key="6">
    <source>
        <dbReference type="Proteomes" id="UP000008917"/>
    </source>
</evidence>
<dbReference type="SUPFAM" id="SSF46689">
    <property type="entry name" value="Homeodomain-like"/>
    <property type="match status" value="2"/>
</dbReference>
<dbReference type="Proteomes" id="UP000008917">
    <property type="component" value="Chromosome"/>
</dbReference>
<dbReference type="AlphaFoldDB" id="E6V609"/>
<dbReference type="STRING" id="595537.Varpa_4072"/>
<dbReference type="Pfam" id="PF12833">
    <property type="entry name" value="HTH_18"/>
    <property type="match status" value="1"/>
</dbReference>
<dbReference type="GO" id="GO:0043565">
    <property type="term" value="F:sequence-specific DNA binding"/>
    <property type="evidence" value="ECO:0007669"/>
    <property type="project" value="InterPro"/>
</dbReference>
<dbReference type="KEGG" id="vpe:Varpa_4072"/>
<dbReference type="OrthoDB" id="9816011at2"/>
<evidence type="ECO:0000259" key="4">
    <source>
        <dbReference type="PROSITE" id="PS01124"/>
    </source>
</evidence>
<dbReference type="Gene3D" id="1.10.10.60">
    <property type="entry name" value="Homeodomain-like"/>
    <property type="match status" value="2"/>
</dbReference>
<protein>
    <submittedName>
        <fullName evidence="5">Transcriptional regulator, AraC family</fullName>
    </submittedName>
</protein>
<reference evidence="6" key="1">
    <citation type="submission" date="2010-12" db="EMBL/GenBank/DDBJ databases">
        <title>Complete sequence of Variovorax paradoxus EPS.</title>
        <authorList>
            <consortium name="US DOE Joint Genome Institute"/>
            <person name="Lucas S."/>
            <person name="Copeland A."/>
            <person name="Lapidus A."/>
            <person name="Cheng J.-F."/>
            <person name="Goodwin L."/>
            <person name="Pitluck S."/>
            <person name="Teshima H."/>
            <person name="Detter J.C."/>
            <person name="Han C."/>
            <person name="Tapia R."/>
            <person name="Land M."/>
            <person name="Hauser L."/>
            <person name="Kyrpides N."/>
            <person name="Ivanova N."/>
            <person name="Ovchinnikova G."/>
            <person name="Orwin P."/>
            <person name="Han J.-I.G."/>
            <person name="Woyke T."/>
        </authorList>
    </citation>
    <scope>NUCLEOTIDE SEQUENCE [LARGE SCALE GENOMIC DNA]</scope>
    <source>
        <strain evidence="6">EPS</strain>
    </source>
</reference>
<feature type="domain" description="HTH araC/xylS-type" evidence="4">
    <location>
        <begin position="199"/>
        <end position="297"/>
    </location>
</feature>
<dbReference type="CDD" id="cd06976">
    <property type="entry name" value="cupin_MtlR-like_N"/>
    <property type="match status" value="1"/>
</dbReference>
<dbReference type="RefSeq" id="WP_013542456.1">
    <property type="nucleotide sequence ID" value="NC_014931.1"/>
</dbReference>
<evidence type="ECO:0000256" key="2">
    <source>
        <dbReference type="ARBA" id="ARBA00023125"/>
    </source>
</evidence>
<name>E6V609_VARPE</name>
<dbReference type="EMBL" id="CP002417">
    <property type="protein sequence ID" value="ADU38244.1"/>
    <property type="molecule type" value="Genomic_DNA"/>
</dbReference>
<dbReference type="PROSITE" id="PS00041">
    <property type="entry name" value="HTH_ARAC_FAMILY_1"/>
    <property type="match status" value="1"/>
</dbReference>
<dbReference type="InterPro" id="IPR018060">
    <property type="entry name" value="HTH_AraC"/>
</dbReference>
<keyword evidence="1" id="KW-0805">Transcription regulation</keyword>
<dbReference type="PANTHER" id="PTHR43280:SF27">
    <property type="entry name" value="TRANSCRIPTIONAL REGULATOR MTLR"/>
    <property type="match status" value="1"/>
</dbReference>
<reference evidence="5 6" key="2">
    <citation type="journal article" date="2013" name="Genome Announc.">
        <title>Genome of the Root-Associated Plant Growth-Promoting Bacterium Variovorax paradoxus Strain EPS.</title>
        <authorList>
            <person name="Han J.I."/>
            <person name="Spain J.C."/>
            <person name="Leadbetter J.R."/>
            <person name="Ovchinnikova G."/>
            <person name="Goodwin L.A."/>
            <person name="Han C.S."/>
            <person name="Woyke T."/>
            <person name="Davenport K.W."/>
            <person name="Orwin P.M."/>
        </authorList>
    </citation>
    <scope>NUCLEOTIDE SEQUENCE [LARGE SCALE GENOMIC DNA]</scope>
    <source>
        <strain evidence="5 6">EPS</strain>
    </source>
</reference>
<gene>
    <name evidence="5" type="ordered locus">Varpa_4072</name>
</gene>
<evidence type="ECO:0000256" key="3">
    <source>
        <dbReference type="ARBA" id="ARBA00023163"/>
    </source>
</evidence>
<proteinExistence type="predicted"/>
<dbReference type="InterPro" id="IPR009057">
    <property type="entry name" value="Homeodomain-like_sf"/>
</dbReference>